<name>A0A5K0U7X5_9VIRU</name>
<keyword evidence="2" id="KW-1185">Reference proteome</keyword>
<evidence type="ECO:0000313" key="1">
    <source>
        <dbReference type="EMBL" id="VBB17917.1"/>
    </source>
</evidence>
<gene>
    <name evidence="1" type="ORF">YASMINEVIRUS_380</name>
</gene>
<organism evidence="1 2">
    <name type="scientific">Yasminevirus sp. GU-2018</name>
    <dbReference type="NCBI Taxonomy" id="2420051"/>
    <lineage>
        <taxon>Viruses</taxon>
        <taxon>Varidnaviria</taxon>
        <taxon>Bamfordvirae</taxon>
        <taxon>Nucleocytoviricota</taxon>
        <taxon>Megaviricetes</taxon>
        <taxon>Imitervirales</taxon>
        <taxon>Mimiviridae</taxon>
        <taxon>Klosneuvirinae</taxon>
        <taxon>Yasminevirus</taxon>
        <taxon>Yasminevirus saudimassiliense</taxon>
    </lineage>
</organism>
<comment type="caution">
    <text evidence="1">The sequence shown here is derived from an EMBL/GenBank/DDBJ whole genome shotgun (WGS) entry which is preliminary data.</text>
</comment>
<protein>
    <submittedName>
        <fullName evidence="1">Uncharacterized protein</fullName>
    </submittedName>
</protein>
<proteinExistence type="predicted"/>
<dbReference type="EMBL" id="UPSH01000001">
    <property type="protein sequence ID" value="VBB17917.1"/>
    <property type="molecule type" value="Genomic_DNA"/>
</dbReference>
<reference evidence="1 2" key="1">
    <citation type="submission" date="2018-10" db="EMBL/GenBank/DDBJ databases">
        <authorList>
            <consortium name="IHU Genomes"/>
        </authorList>
    </citation>
    <scope>NUCLEOTIDE SEQUENCE [LARGE SCALE GENOMIC DNA]</scope>
    <source>
        <strain evidence="1 2">A1</strain>
    </source>
</reference>
<dbReference type="Proteomes" id="UP000594342">
    <property type="component" value="Unassembled WGS sequence"/>
</dbReference>
<accession>A0A5K0U7X5</accession>
<sequence>MPTYFISGHVNLTEDEFKLHYKKRLDDLIMTKNDKIVVGNANGADKMSFDYLVDNAYPPNLITVFHYGSGVPRSYYVSKGVNVIDGFDSYTKRDSHMTNNSDADILWIRPEDETKAIVEKEGKVYRPGRISGTEINKNRRAKLSRKDIQ</sequence>
<evidence type="ECO:0000313" key="2">
    <source>
        <dbReference type="Proteomes" id="UP000594342"/>
    </source>
</evidence>